<protein>
    <submittedName>
        <fullName evidence="3">Zinc finger MYM-type protein 1</fullName>
    </submittedName>
</protein>
<feature type="region of interest" description="Disordered" evidence="1">
    <location>
        <begin position="1"/>
        <end position="89"/>
    </location>
</feature>
<dbReference type="STRING" id="35608.A0A2U1NTH9"/>
<name>A0A2U1NTH9_ARTAN</name>
<dbReference type="OrthoDB" id="785612at2759"/>
<evidence type="ECO:0000313" key="3">
    <source>
        <dbReference type="EMBL" id="PWA76767.1"/>
    </source>
</evidence>
<proteinExistence type="predicted"/>
<comment type="caution">
    <text evidence="3">The sequence shown here is derived from an EMBL/GenBank/DDBJ whole genome shotgun (WGS) entry which is preliminary data.</text>
</comment>
<reference evidence="3 4" key="1">
    <citation type="journal article" date="2018" name="Mol. Plant">
        <title>The genome of Artemisia annua provides insight into the evolution of Asteraceae family and artemisinin biosynthesis.</title>
        <authorList>
            <person name="Shen Q."/>
            <person name="Zhang L."/>
            <person name="Liao Z."/>
            <person name="Wang S."/>
            <person name="Yan T."/>
            <person name="Shi P."/>
            <person name="Liu M."/>
            <person name="Fu X."/>
            <person name="Pan Q."/>
            <person name="Wang Y."/>
            <person name="Lv Z."/>
            <person name="Lu X."/>
            <person name="Zhang F."/>
            <person name="Jiang W."/>
            <person name="Ma Y."/>
            <person name="Chen M."/>
            <person name="Hao X."/>
            <person name="Li L."/>
            <person name="Tang Y."/>
            <person name="Lv G."/>
            <person name="Zhou Y."/>
            <person name="Sun X."/>
            <person name="Brodelius P.E."/>
            <person name="Rose J.K.C."/>
            <person name="Tang K."/>
        </authorList>
    </citation>
    <scope>NUCLEOTIDE SEQUENCE [LARGE SCALE GENOMIC DNA]</scope>
    <source>
        <strain evidence="4">cv. Huhao1</strain>
        <tissue evidence="3">Leaf</tissue>
    </source>
</reference>
<evidence type="ECO:0000259" key="2">
    <source>
        <dbReference type="SMART" id="SM00597"/>
    </source>
</evidence>
<feature type="domain" description="TTF-type" evidence="2">
    <location>
        <begin position="134"/>
        <end position="231"/>
    </location>
</feature>
<evidence type="ECO:0000313" key="4">
    <source>
        <dbReference type="Proteomes" id="UP000245207"/>
    </source>
</evidence>
<dbReference type="Proteomes" id="UP000245207">
    <property type="component" value="Unassembled WGS sequence"/>
</dbReference>
<dbReference type="EMBL" id="PKPP01002224">
    <property type="protein sequence ID" value="PWA76767.1"/>
    <property type="molecule type" value="Genomic_DNA"/>
</dbReference>
<sequence>MAREMTSESIVADGGAIMGKQTTQQTIHKFYKRKLDNTNDKSCSTSQNQASKRSKASTNESGQHQNHLDPHTSETPRQNNEEFDLNSLERDPGKRKQIWSYPVNKREQVRRAYINLGPFQIHLKEYPAKGSTKHPRKFRYSWFSIFPNWLEYSPTIHSAYCFLCYLFSDKPSERQRSDVFVVEGFDKWKKVNDGKRCAFLKHIGSSKHKNALAFSENLINQETHIDNILEKLSKEKIYNNRLRLKASVDVIRWLTFQATLDKQLHELNYIFNDHALELLSISSALVPKKESEGFDIDQICLLVEKCYSADFTEQERVRLKYKLELLNIAMKENLQLSQVSTLVGLHISLVKTGKYMCLSIF</sequence>
<gene>
    <name evidence="3" type="ORF">CTI12_AA229580</name>
</gene>
<organism evidence="3 4">
    <name type="scientific">Artemisia annua</name>
    <name type="common">Sweet wormwood</name>
    <dbReference type="NCBI Taxonomy" id="35608"/>
    <lineage>
        <taxon>Eukaryota</taxon>
        <taxon>Viridiplantae</taxon>
        <taxon>Streptophyta</taxon>
        <taxon>Embryophyta</taxon>
        <taxon>Tracheophyta</taxon>
        <taxon>Spermatophyta</taxon>
        <taxon>Magnoliopsida</taxon>
        <taxon>eudicotyledons</taxon>
        <taxon>Gunneridae</taxon>
        <taxon>Pentapetalae</taxon>
        <taxon>asterids</taxon>
        <taxon>campanulids</taxon>
        <taxon>Asterales</taxon>
        <taxon>Asteraceae</taxon>
        <taxon>Asteroideae</taxon>
        <taxon>Anthemideae</taxon>
        <taxon>Artemisiinae</taxon>
        <taxon>Artemisia</taxon>
    </lineage>
</organism>
<accession>A0A2U1NTH9</accession>
<dbReference type="AlphaFoldDB" id="A0A2U1NTH9"/>
<evidence type="ECO:0000256" key="1">
    <source>
        <dbReference type="SAM" id="MobiDB-lite"/>
    </source>
</evidence>
<dbReference type="PANTHER" id="PTHR45749:SF37">
    <property type="entry name" value="OS05G0311600 PROTEIN"/>
    <property type="match status" value="1"/>
</dbReference>
<dbReference type="InterPro" id="IPR006580">
    <property type="entry name" value="Znf_TTF"/>
</dbReference>
<dbReference type="SMART" id="SM00597">
    <property type="entry name" value="ZnF_TTF"/>
    <property type="match status" value="1"/>
</dbReference>
<dbReference type="PANTHER" id="PTHR45749">
    <property type="match status" value="1"/>
</dbReference>
<feature type="compositionally biased region" description="Polar residues" evidence="1">
    <location>
        <begin position="40"/>
        <end position="65"/>
    </location>
</feature>
<keyword evidence="4" id="KW-1185">Reference proteome</keyword>